<proteinExistence type="predicted"/>
<evidence type="ECO:0000313" key="2">
    <source>
        <dbReference type="Proteomes" id="UP000299102"/>
    </source>
</evidence>
<name>A0A4C1W478_EUMVA</name>
<sequence>MLTRFLVTWYGAVQGDSGGGLVFVKGGTTTTTLPKRHLFDRAQQQQAVQRTQYRRLLTYWRMSVSLKIN</sequence>
<gene>
    <name evidence="1" type="ORF">EVAR_76111_1</name>
</gene>
<organism evidence="1 2">
    <name type="scientific">Eumeta variegata</name>
    <name type="common">Bagworm moth</name>
    <name type="synonym">Eumeta japonica</name>
    <dbReference type="NCBI Taxonomy" id="151549"/>
    <lineage>
        <taxon>Eukaryota</taxon>
        <taxon>Metazoa</taxon>
        <taxon>Ecdysozoa</taxon>
        <taxon>Arthropoda</taxon>
        <taxon>Hexapoda</taxon>
        <taxon>Insecta</taxon>
        <taxon>Pterygota</taxon>
        <taxon>Neoptera</taxon>
        <taxon>Endopterygota</taxon>
        <taxon>Lepidoptera</taxon>
        <taxon>Glossata</taxon>
        <taxon>Ditrysia</taxon>
        <taxon>Tineoidea</taxon>
        <taxon>Psychidae</taxon>
        <taxon>Oiketicinae</taxon>
        <taxon>Eumeta</taxon>
    </lineage>
</organism>
<dbReference type="AlphaFoldDB" id="A0A4C1W478"/>
<keyword evidence="2" id="KW-1185">Reference proteome</keyword>
<protein>
    <submittedName>
        <fullName evidence="1">Uncharacterized protein</fullName>
    </submittedName>
</protein>
<dbReference type="Proteomes" id="UP000299102">
    <property type="component" value="Unassembled WGS sequence"/>
</dbReference>
<evidence type="ECO:0000313" key="1">
    <source>
        <dbReference type="EMBL" id="GBP45803.1"/>
    </source>
</evidence>
<comment type="caution">
    <text evidence="1">The sequence shown here is derived from an EMBL/GenBank/DDBJ whole genome shotgun (WGS) entry which is preliminary data.</text>
</comment>
<accession>A0A4C1W478</accession>
<reference evidence="1 2" key="1">
    <citation type="journal article" date="2019" name="Commun. Biol.">
        <title>The bagworm genome reveals a unique fibroin gene that provides high tensile strength.</title>
        <authorList>
            <person name="Kono N."/>
            <person name="Nakamura H."/>
            <person name="Ohtoshi R."/>
            <person name="Tomita M."/>
            <person name="Numata K."/>
            <person name="Arakawa K."/>
        </authorList>
    </citation>
    <scope>NUCLEOTIDE SEQUENCE [LARGE SCALE GENOMIC DNA]</scope>
</reference>
<dbReference type="EMBL" id="BGZK01000471">
    <property type="protein sequence ID" value="GBP45803.1"/>
    <property type="molecule type" value="Genomic_DNA"/>
</dbReference>